<sequence length="198" mass="22410">MEAKNAGKKISDIKIDIAFTSVLIRAKETLRIVLEEALQPNVPIESHKDLNERHYGALQGLNKAETIKKYGEAQVKIWRRSYDIQPPNQITEFNPDGRSESLKDTAARTIPYFNKHILPHLVNGKNILISAHGNSLRAIVMELDKLTKKEVLELNIANGIPIIYEFENVAVKLKRIIIFALNCSSSIKRHIRIIAPTI</sequence>
<dbReference type="InterPro" id="IPR013078">
    <property type="entry name" value="His_Pase_superF_clade-1"/>
</dbReference>
<dbReference type="GO" id="GO:0006096">
    <property type="term" value="P:glycolytic process"/>
    <property type="evidence" value="ECO:0007669"/>
    <property type="project" value="UniProtKB-KW"/>
</dbReference>
<evidence type="ECO:0000256" key="6">
    <source>
        <dbReference type="PIRSR" id="PIRSR613078-3"/>
    </source>
</evidence>
<feature type="binding site" evidence="5">
    <location>
        <begin position="133"/>
        <end position="134"/>
    </location>
    <ligand>
        <name>substrate</name>
    </ligand>
</feature>
<feature type="binding site" evidence="5">
    <location>
        <begin position="52"/>
        <end position="55"/>
    </location>
    <ligand>
        <name>substrate</name>
    </ligand>
</feature>
<comment type="similarity">
    <text evidence="1">Belongs to the phosphoglycerate mutase family. BPG-dependent PGAM subfamily.</text>
</comment>
<evidence type="ECO:0000256" key="5">
    <source>
        <dbReference type="PIRSR" id="PIRSR613078-2"/>
    </source>
</evidence>
<reference evidence="7" key="1">
    <citation type="journal article" date="2021" name="Genome Biol. Evol.">
        <title>A High-Quality Reference Genome for a Parasitic Bivalve with Doubly Uniparental Inheritance (Bivalvia: Unionida).</title>
        <authorList>
            <person name="Smith C.H."/>
        </authorList>
    </citation>
    <scope>NUCLEOTIDE SEQUENCE</scope>
    <source>
        <strain evidence="7">CHS0354</strain>
    </source>
</reference>
<reference evidence="7" key="3">
    <citation type="submission" date="2023-05" db="EMBL/GenBank/DDBJ databases">
        <authorList>
            <person name="Smith C.H."/>
        </authorList>
    </citation>
    <scope>NUCLEOTIDE SEQUENCE</scope>
    <source>
        <strain evidence="7">CHS0354</strain>
        <tissue evidence="7">Mantle</tissue>
    </source>
</reference>
<dbReference type="PANTHER" id="PTHR11931">
    <property type="entry name" value="PHOSPHOGLYCERATE MUTASE"/>
    <property type="match status" value="1"/>
</dbReference>
<evidence type="ECO:0000256" key="3">
    <source>
        <dbReference type="ARBA" id="ARBA00023152"/>
    </source>
</evidence>
<reference evidence="7" key="2">
    <citation type="journal article" date="2021" name="Genome Biol. Evol.">
        <title>Developing a high-quality reference genome for a parasitic bivalve with doubly uniparental inheritance (Bivalvia: Unionida).</title>
        <authorList>
            <person name="Smith C.H."/>
        </authorList>
    </citation>
    <scope>NUCLEOTIDE SEQUENCE</scope>
    <source>
        <strain evidence="7">CHS0354</strain>
        <tissue evidence="7">Mantle</tissue>
    </source>
</reference>
<dbReference type="AlphaFoldDB" id="A0AAE0VLJ2"/>
<organism evidence="7 8">
    <name type="scientific">Potamilus streckersoni</name>
    <dbReference type="NCBI Taxonomy" id="2493646"/>
    <lineage>
        <taxon>Eukaryota</taxon>
        <taxon>Metazoa</taxon>
        <taxon>Spiralia</taxon>
        <taxon>Lophotrochozoa</taxon>
        <taxon>Mollusca</taxon>
        <taxon>Bivalvia</taxon>
        <taxon>Autobranchia</taxon>
        <taxon>Heteroconchia</taxon>
        <taxon>Palaeoheterodonta</taxon>
        <taxon>Unionida</taxon>
        <taxon>Unionoidea</taxon>
        <taxon>Unionidae</taxon>
        <taxon>Ambleminae</taxon>
        <taxon>Lampsilini</taxon>
        <taxon>Potamilus</taxon>
    </lineage>
</organism>
<evidence type="ECO:0000313" key="8">
    <source>
        <dbReference type="Proteomes" id="UP001195483"/>
    </source>
</evidence>
<dbReference type="NCBIfam" id="TIGR01258">
    <property type="entry name" value="pgm_1"/>
    <property type="match status" value="1"/>
</dbReference>
<dbReference type="InterPro" id="IPR029033">
    <property type="entry name" value="His_PPase_superfam"/>
</dbReference>
<dbReference type="Pfam" id="PF00300">
    <property type="entry name" value="His_Phos_1"/>
    <property type="match status" value="1"/>
</dbReference>
<dbReference type="EC" id="5.4.2.11" evidence="2"/>
<feature type="site" description="Transition state stabilizer" evidence="6">
    <location>
        <position position="132"/>
    </location>
</feature>
<feature type="binding site" evidence="5">
    <location>
        <position position="63"/>
    </location>
    <ligand>
        <name>substrate</name>
    </ligand>
</feature>
<dbReference type="InterPro" id="IPR005952">
    <property type="entry name" value="Phosphogly_mut1"/>
</dbReference>
<dbReference type="Gene3D" id="3.40.50.1240">
    <property type="entry name" value="Phosphoglycerate mutase-like"/>
    <property type="match status" value="1"/>
</dbReference>
<comment type="caution">
    <text evidence="7">The sequence shown here is derived from an EMBL/GenBank/DDBJ whole genome shotgun (WGS) entry which is preliminary data.</text>
</comment>
<feature type="binding site" evidence="5">
    <location>
        <begin position="79"/>
        <end position="80"/>
    </location>
    <ligand>
        <name>substrate</name>
    </ligand>
</feature>
<dbReference type="CDD" id="cd07067">
    <property type="entry name" value="HP_PGM_like"/>
    <property type="match status" value="1"/>
</dbReference>
<dbReference type="GO" id="GO:0004619">
    <property type="term" value="F:phosphoglycerate mutase activity"/>
    <property type="evidence" value="ECO:0007669"/>
    <property type="project" value="UniProtKB-EC"/>
</dbReference>
<evidence type="ECO:0000256" key="2">
    <source>
        <dbReference type="ARBA" id="ARBA00012028"/>
    </source>
</evidence>
<keyword evidence="8" id="KW-1185">Reference proteome</keyword>
<dbReference type="SUPFAM" id="SSF53254">
    <property type="entry name" value="Phosphoglycerate mutase-like"/>
    <property type="match status" value="1"/>
</dbReference>
<accession>A0AAE0VLJ2</accession>
<evidence type="ECO:0000313" key="7">
    <source>
        <dbReference type="EMBL" id="KAK3582344.1"/>
    </source>
</evidence>
<dbReference type="EMBL" id="JAEAOA010001427">
    <property type="protein sequence ID" value="KAK3582344.1"/>
    <property type="molecule type" value="Genomic_DNA"/>
</dbReference>
<keyword evidence="4" id="KW-0413">Isomerase</keyword>
<keyword evidence="3" id="KW-0324">Glycolysis</keyword>
<feature type="binding site" evidence="5">
    <location>
        <position position="25"/>
    </location>
    <ligand>
        <name>substrate</name>
    </ligand>
</feature>
<gene>
    <name evidence="7" type="ORF">CHS0354_023886</name>
</gene>
<proteinExistence type="inferred from homology"/>
<name>A0AAE0VLJ2_9BIVA</name>
<protein>
    <recommendedName>
        <fullName evidence="2">phosphoglycerate mutase (2,3-diphosphoglycerate-dependent)</fullName>
        <ecNumber evidence="2">5.4.2.11</ecNumber>
    </recommendedName>
</protein>
<dbReference type="Proteomes" id="UP001195483">
    <property type="component" value="Unassembled WGS sequence"/>
</dbReference>
<evidence type="ECO:0000256" key="1">
    <source>
        <dbReference type="ARBA" id="ARBA00006717"/>
    </source>
</evidence>
<evidence type="ECO:0000256" key="4">
    <source>
        <dbReference type="ARBA" id="ARBA00023235"/>
    </source>
</evidence>